<evidence type="ECO:0000256" key="6">
    <source>
        <dbReference type="ARBA" id="ARBA00023163"/>
    </source>
</evidence>
<gene>
    <name evidence="8" type="ORF">J1N35_025134</name>
</gene>
<dbReference type="Gene3D" id="2.40.50.150">
    <property type="match status" value="1"/>
</dbReference>
<dbReference type="Gene3D" id="2.40.270.10">
    <property type="entry name" value="DNA-directed RNA polymerase, subunit 2, domain 6"/>
    <property type="match status" value="1"/>
</dbReference>
<keyword evidence="5" id="KW-0548">Nucleotidyltransferase</keyword>
<keyword evidence="3" id="KW-0240">DNA-directed RNA polymerase</keyword>
<dbReference type="GO" id="GO:0006351">
    <property type="term" value="P:DNA-templated transcription"/>
    <property type="evidence" value="ECO:0007669"/>
    <property type="project" value="InterPro"/>
</dbReference>
<dbReference type="SUPFAM" id="SSF64484">
    <property type="entry name" value="beta and beta-prime subunits of DNA dependent RNA-polymerase"/>
    <property type="match status" value="1"/>
</dbReference>
<dbReference type="InterPro" id="IPR037033">
    <property type="entry name" value="DNA-dir_RNAP_su2_hyb_sf"/>
</dbReference>
<dbReference type="EC" id="2.7.7.6" evidence="2"/>
<dbReference type="Proteomes" id="UP000828251">
    <property type="component" value="Unassembled WGS sequence"/>
</dbReference>
<organism evidence="8 9">
    <name type="scientific">Gossypium stocksii</name>
    <dbReference type="NCBI Taxonomy" id="47602"/>
    <lineage>
        <taxon>Eukaryota</taxon>
        <taxon>Viridiplantae</taxon>
        <taxon>Streptophyta</taxon>
        <taxon>Embryophyta</taxon>
        <taxon>Tracheophyta</taxon>
        <taxon>Spermatophyta</taxon>
        <taxon>Magnoliopsida</taxon>
        <taxon>eudicotyledons</taxon>
        <taxon>Gunneridae</taxon>
        <taxon>Pentapetalae</taxon>
        <taxon>rosids</taxon>
        <taxon>malvids</taxon>
        <taxon>Malvales</taxon>
        <taxon>Malvaceae</taxon>
        <taxon>Malvoideae</taxon>
        <taxon>Gossypium</taxon>
    </lineage>
</organism>
<dbReference type="GO" id="GO:0032549">
    <property type="term" value="F:ribonucleoside binding"/>
    <property type="evidence" value="ECO:0007669"/>
    <property type="project" value="InterPro"/>
</dbReference>
<sequence length="170" mass="19482">MHQIALVRRGKCIKKGQILADDTATVGDELTLGKHVLVRYMPWKGYNFEDATHVTSQGPERITNEIPHQEAHLLSNLDKNGIVMLGSWVETSDILVGRGRVIDVRWVHSYNPKTIRAYISQKRKIKVGDKVVRRHGNKRIISKILPKQDMPYWQDGRPVDMIFNPLGVHE</sequence>
<keyword evidence="9" id="KW-1185">Reference proteome</keyword>
<dbReference type="GO" id="GO:0003899">
    <property type="term" value="F:DNA-directed RNA polymerase activity"/>
    <property type="evidence" value="ECO:0007669"/>
    <property type="project" value="UniProtKB-EC"/>
</dbReference>
<feature type="domain" description="DNA-directed RNA polymerase subunit 2 hybrid-binding" evidence="7">
    <location>
        <begin position="2"/>
        <end position="52"/>
    </location>
</feature>
<dbReference type="InterPro" id="IPR007120">
    <property type="entry name" value="DNA-dir_RNAP_su2_dom"/>
</dbReference>
<dbReference type="OrthoDB" id="998992at2759"/>
<evidence type="ECO:0000256" key="3">
    <source>
        <dbReference type="ARBA" id="ARBA00022478"/>
    </source>
</evidence>
<proteinExistence type="inferred from homology"/>
<evidence type="ECO:0000256" key="4">
    <source>
        <dbReference type="ARBA" id="ARBA00022679"/>
    </source>
</evidence>
<dbReference type="InterPro" id="IPR014724">
    <property type="entry name" value="RNA_pol_RPB2_OB-fold"/>
</dbReference>
<accession>A0A9D3V618</accession>
<dbReference type="PANTHER" id="PTHR20856">
    <property type="entry name" value="DNA-DIRECTED RNA POLYMERASE I SUBUNIT 2"/>
    <property type="match status" value="1"/>
</dbReference>
<comment type="similarity">
    <text evidence="1">Belongs to the RNA polymerase beta chain family.</text>
</comment>
<evidence type="ECO:0000313" key="9">
    <source>
        <dbReference type="Proteomes" id="UP000828251"/>
    </source>
</evidence>
<comment type="caution">
    <text evidence="8">The sequence shown here is derived from an EMBL/GenBank/DDBJ whole genome shotgun (WGS) entry which is preliminary data.</text>
</comment>
<evidence type="ECO:0000259" key="7">
    <source>
        <dbReference type="Pfam" id="PF00562"/>
    </source>
</evidence>
<evidence type="ECO:0000313" key="8">
    <source>
        <dbReference type="EMBL" id="KAH1072806.1"/>
    </source>
</evidence>
<evidence type="ECO:0000256" key="5">
    <source>
        <dbReference type="ARBA" id="ARBA00022695"/>
    </source>
</evidence>
<keyword evidence="6" id="KW-0804">Transcription</keyword>
<dbReference type="InterPro" id="IPR015712">
    <property type="entry name" value="DNA-dir_RNA_pol_su2"/>
</dbReference>
<dbReference type="GO" id="GO:0000428">
    <property type="term" value="C:DNA-directed RNA polymerase complex"/>
    <property type="evidence" value="ECO:0007669"/>
    <property type="project" value="UniProtKB-KW"/>
</dbReference>
<evidence type="ECO:0000256" key="1">
    <source>
        <dbReference type="ARBA" id="ARBA00006835"/>
    </source>
</evidence>
<dbReference type="Pfam" id="PF00562">
    <property type="entry name" value="RNA_pol_Rpb2_6"/>
    <property type="match status" value="2"/>
</dbReference>
<feature type="domain" description="DNA-directed RNA polymerase subunit 2 hybrid-binding" evidence="7">
    <location>
        <begin position="99"/>
        <end position="168"/>
    </location>
</feature>
<protein>
    <recommendedName>
        <fullName evidence="2">DNA-directed RNA polymerase</fullName>
        <ecNumber evidence="2">2.7.7.6</ecNumber>
    </recommendedName>
</protein>
<dbReference type="AlphaFoldDB" id="A0A9D3V618"/>
<keyword evidence="4" id="KW-0808">Transferase</keyword>
<dbReference type="EMBL" id="JAIQCV010000008">
    <property type="protein sequence ID" value="KAH1072806.1"/>
    <property type="molecule type" value="Genomic_DNA"/>
</dbReference>
<evidence type="ECO:0000256" key="2">
    <source>
        <dbReference type="ARBA" id="ARBA00012418"/>
    </source>
</evidence>
<name>A0A9D3V618_9ROSI</name>
<reference evidence="8 9" key="1">
    <citation type="journal article" date="2021" name="Plant Biotechnol. J.">
        <title>Multi-omics assisted identification of the key and species-specific regulatory components of drought-tolerant mechanisms in Gossypium stocksii.</title>
        <authorList>
            <person name="Yu D."/>
            <person name="Ke L."/>
            <person name="Zhang D."/>
            <person name="Wu Y."/>
            <person name="Sun Y."/>
            <person name="Mei J."/>
            <person name="Sun J."/>
            <person name="Sun Y."/>
        </authorList>
    </citation>
    <scope>NUCLEOTIDE SEQUENCE [LARGE SCALE GENOMIC DNA]</scope>
    <source>
        <strain evidence="9">cv. E1</strain>
        <tissue evidence="8">Leaf</tissue>
    </source>
</reference>
<dbReference type="GO" id="GO:0003677">
    <property type="term" value="F:DNA binding"/>
    <property type="evidence" value="ECO:0007669"/>
    <property type="project" value="InterPro"/>
</dbReference>